<dbReference type="EMBL" id="BMXS01000007">
    <property type="protein sequence ID" value="GGX91236.1"/>
    <property type="molecule type" value="Genomic_DNA"/>
</dbReference>
<sequence>MSTTRQAAETVAQVTAPVPVGVSSLSFLGVTLKDWVFMGTGVLIVFQLIVIVPKACRSLRSLKNHIKEVINHNVNRK</sequence>
<feature type="transmembrane region" description="Helical" evidence="1">
    <location>
        <begin position="35"/>
        <end position="53"/>
    </location>
</feature>
<protein>
    <submittedName>
        <fullName evidence="2">Uncharacterized protein</fullName>
    </submittedName>
</protein>
<keyword evidence="1" id="KW-0812">Transmembrane</keyword>
<accession>A0ABQ2YSA9</accession>
<evidence type="ECO:0000313" key="3">
    <source>
        <dbReference type="Proteomes" id="UP000653056"/>
    </source>
</evidence>
<gene>
    <name evidence="2" type="ORF">GCM10007160_18420</name>
</gene>
<keyword evidence="3" id="KW-1185">Reference proteome</keyword>
<dbReference type="Proteomes" id="UP000653056">
    <property type="component" value="Unassembled WGS sequence"/>
</dbReference>
<evidence type="ECO:0000256" key="1">
    <source>
        <dbReference type="SAM" id="Phobius"/>
    </source>
</evidence>
<evidence type="ECO:0000313" key="2">
    <source>
        <dbReference type="EMBL" id="GGX91236.1"/>
    </source>
</evidence>
<proteinExistence type="predicted"/>
<organism evidence="2 3">
    <name type="scientific">Litchfieldella qijiaojingensis</name>
    <dbReference type="NCBI Taxonomy" id="980347"/>
    <lineage>
        <taxon>Bacteria</taxon>
        <taxon>Pseudomonadati</taxon>
        <taxon>Pseudomonadota</taxon>
        <taxon>Gammaproteobacteria</taxon>
        <taxon>Oceanospirillales</taxon>
        <taxon>Halomonadaceae</taxon>
        <taxon>Litchfieldella</taxon>
    </lineage>
</organism>
<reference evidence="3" key="1">
    <citation type="journal article" date="2019" name="Int. J. Syst. Evol. Microbiol.">
        <title>The Global Catalogue of Microorganisms (GCM) 10K type strain sequencing project: providing services to taxonomists for standard genome sequencing and annotation.</title>
        <authorList>
            <consortium name="The Broad Institute Genomics Platform"/>
            <consortium name="The Broad Institute Genome Sequencing Center for Infectious Disease"/>
            <person name="Wu L."/>
            <person name="Ma J."/>
        </authorList>
    </citation>
    <scope>NUCLEOTIDE SEQUENCE [LARGE SCALE GENOMIC DNA]</scope>
    <source>
        <strain evidence="3">KCTC 22228</strain>
    </source>
</reference>
<comment type="caution">
    <text evidence="2">The sequence shown here is derived from an EMBL/GenBank/DDBJ whole genome shotgun (WGS) entry which is preliminary data.</text>
</comment>
<keyword evidence="1" id="KW-1133">Transmembrane helix</keyword>
<keyword evidence="1" id="KW-0472">Membrane</keyword>
<name>A0ABQ2YSA9_9GAMM</name>